<reference evidence="2 3" key="1">
    <citation type="submission" date="2024-04" db="EMBL/GenBank/DDBJ databases">
        <title>Tritrichomonas musculus Genome.</title>
        <authorList>
            <person name="Alves-Ferreira E."/>
            <person name="Grigg M."/>
            <person name="Lorenzi H."/>
            <person name="Galac M."/>
        </authorList>
    </citation>
    <scope>NUCLEOTIDE SEQUENCE [LARGE SCALE GENOMIC DNA]</scope>
    <source>
        <strain evidence="2 3">EAF2021</strain>
    </source>
</reference>
<evidence type="ECO:0000313" key="3">
    <source>
        <dbReference type="Proteomes" id="UP001470230"/>
    </source>
</evidence>
<name>A0ABR2JML0_9EUKA</name>
<accession>A0ABR2JML0</accession>
<protein>
    <submittedName>
        <fullName evidence="2">Uncharacterized protein</fullName>
    </submittedName>
</protein>
<feature type="region of interest" description="Disordered" evidence="1">
    <location>
        <begin position="1"/>
        <end position="20"/>
    </location>
</feature>
<gene>
    <name evidence="2" type="ORF">M9Y10_005382</name>
</gene>
<proteinExistence type="predicted"/>
<evidence type="ECO:0000313" key="2">
    <source>
        <dbReference type="EMBL" id="KAK8878602.1"/>
    </source>
</evidence>
<sequence length="129" mass="14841">MKPNQKTKNPKIKSKEKSQAKISKPSLSVFEEGNFDDINNILKDSKRWSLSVKSKSEFPVILWLDKITDKSCLLTIFPEESTIEIPSDITFPISVPITRFPKKADDPPFYLNQFGFTNCKYEISPIKKK</sequence>
<organism evidence="2 3">
    <name type="scientific">Tritrichomonas musculus</name>
    <dbReference type="NCBI Taxonomy" id="1915356"/>
    <lineage>
        <taxon>Eukaryota</taxon>
        <taxon>Metamonada</taxon>
        <taxon>Parabasalia</taxon>
        <taxon>Tritrichomonadida</taxon>
        <taxon>Tritrichomonadidae</taxon>
        <taxon>Tritrichomonas</taxon>
    </lineage>
</organism>
<keyword evidence="3" id="KW-1185">Reference proteome</keyword>
<evidence type="ECO:0000256" key="1">
    <source>
        <dbReference type="SAM" id="MobiDB-lite"/>
    </source>
</evidence>
<dbReference type="EMBL" id="JAPFFF010000011">
    <property type="protein sequence ID" value="KAK8878602.1"/>
    <property type="molecule type" value="Genomic_DNA"/>
</dbReference>
<dbReference type="Proteomes" id="UP001470230">
    <property type="component" value="Unassembled WGS sequence"/>
</dbReference>
<comment type="caution">
    <text evidence="2">The sequence shown here is derived from an EMBL/GenBank/DDBJ whole genome shotgun (WGS) entry which is preliminary data.</text>
</comment>